<dbReference type="SMART" id="SM00481">
    <property type="entry name" value="POLIIIAc"/>
    <property type="match status" value="1"/>
</dbReference>
<dbReference type="Gene3D" id="1.10.150.650">
    <property type="match status" value="1"/>
</dbReference>
<reference evidence="2 3" key="1">
    <citation type="submission" date="2016-09" db="EMBL/GenBank/DDBJ databases">
        <title>Draft genome sequence for the type strain of Desulfuribacillus alkaliarsenatis AHT28, an obligately anaerobic, sulfidogenic bacterium isolated from Russian soda lake sediments.</title>
        <authorList>
            <person name="Abin C.A."/>
            <person name="Hollibaugh J.T."/>
        </authorList>
    </citation>
    <scope>NUCLEOTIDE SEQUENCE [LARGE SCALE GENOMIC DNA]</scope>
    <source>
        <strain evidence="2 3">AHT28</strain>
    </source>
</reference>
<feature type="domain" description="Polymerase/histidinol phosphatase N-terminal" evidence="1">
    <location>
        <begin position="3"/>
        <end position="68"/>
    </location>
</feature>
<evidence type="ECO:0000259" key="1">
    <source>
        <dbReference type="SMART" id="SM00481"/>
    </source>
</evidence>
<dbReference type="InterPro" id="IPR052018">
    <property type="entry name" value="PHP_domain"/>
</dbReference>
<dbReference type="RefSeq" id="WP_069642174.1">
    <property type="nucleotide sequence ID" value="NZ_MIJE01000001.1"/>
</dbReference>
<dbReference type="STRING" id="766136.BHF68_03205"/>
<dbReference type="OrthoDB" id="9804333at2"/>
<dbReference type="GO" id="GO:0035312">
    <property type="term" value="F:5'-3' DNA exonuclease activity"/>
    <property type="evidence" value="ECO:0007669"/>
    <property type="project" value="TreeGrafter"/>
</dbReference>
<evidence type="ECO:0000313" key="3">
    <source>
        <dbReference type="Proteomes" id="UP000094296"/>
    </source>
</evidence>
<dbReference type="CDD" id="cd07438">
    <property type="entry name" value="PHP_HisPPase_AMP"/>
    <property type="match status" value="1"/>
</dbReference>
<keyword evidence="3" id="KW-1185">Reference proteome</keyword>
<accession>A0A1E5G677</accession>
<sequence length="273" mass="30785">MTVDLHIHTTKSDGLRTPEQTVLEAVSKKMKAIAITDHDITLGVEEAIKIAENYELKVIPGVEINSCWQGEEIHILGYYIDTSNDRLQSKLSIIRKSREERASRIICRLQELNYEISLEEVINLKGIGTIGRPHIARLLVRKGYFRNTNEAFDKLLSPGKAAYVDRLRLEPQEAIELIHNAKGLAVVAHPGLYDNAIDWGYFAELGLDGIEVYHSKHDYRKTEKYKDIATKFSLLETGGSDCHGIGTSSILNLLKLPYEIVDRLEAAKMDSLK</sequence>
<gene>
    <name evidence="2" type="ORF">BHF68_03205</name>
</gene>
<dbReference type="SUPFAM" id="SSF89550">
    <property type="entry name" value="PHP domain-like"/>
    <property type="match status" value="1"/>
</dbReference>
<protein>
    <recommendedName>
        <fullName evidence="1">Polymerase/histidinol phosphatase N-terminal domain-containing protein</fullName>
    </recommendedName>
</protein>
<comment type="caution">
    <text evidence="2">The sequence shown here is derived from an EMBL/GenBank/DDBJ whole genome shotgun (WGS) entry which is preliminary data.</text>
</comment>
<dbReference type="AlphaFoldDB" id="A0A1E5G677"/>
<dbReference type="InterPro" id="IPR003141">
    <property type="entry name" value="Pol/His_phosphatase_N"/>
</dbReference>
<dbReference type="InterPro" id="IPR016195">
    <property type="entry name" value="Pol/histidinol_Pase-like"/>
</dbReference>
<proteinExistence type="predicted"/>
<dbReference type="GO" id="GO:0004534">
    <property type="term" value="F:5'-3' RNA exonuclease activity"/>
    <property type="evidence" value="ECO:0007669"/>
    <property type="project" value="TreeGrafter"/>
</dbReference>
<dbReference type="PANTHER" id="PTHR42924">
    <property type="entry name" value="EXONUCLEASE"/>
    <property type="match status" value="1"/>
</dbReference>
<evidence type="ECO:0000313" key="2">
    <source>
        <dbReference type="EMBL" id="OEF98682.1"/>
    </source>
</evidence>
<dbReference type="Proteomes" id="UP000094296">
    <property type="component" value="Unassembled WGS sequence"/>
</dbReference>
<dbReference type="EMBL" id="MIJE01000001">
    <property type="protein sequence ID" value="OEF98682.1"/>
    <property type="molecule type" value="Genomic_DNA"/>
</dbReference>
<dbReference type="Gene3D" id="3.20.20.140">
    <property type="entry name" value="Metal-dependent hydrolases"/>
    <property type="match status" value="1"/>
</dbReference>
<dbReference type="PANTHER" id="PTHR42924:SF3">
    <property type="entry name" value="POLYMERASE_HISTIDINOL PHOSPHATASE N-TERMINAL DOMAIN-CONTAINING PROTEIN"/>
    <property type="match status" value="1"/>
</dbReference>
<dbReference type="Pfam" id="PF02811">
    <property type="entry name" value="PHP"/>
    <property type="match status" value="1"/>
</dbReference>
<name>A0A1E5G677_9FIRM</name>
<organism evidence="2 3">
    <name type="scientific">Desulfuribacillus alkaliarsenatis</name>
    <dbReference type="NCBI Taxonomy" id="766136"/>
    <lineage>
        <taxon>Bacteria</taxon>
        <taxon>Bacillati</taxon>
        <taxon>Bacillota</taxon>
        <taxon>Desulfuribacillia</taxon>
        <taxon>Desulfuribacillales</taxon>
        <taxon>Desulfuribacillaceae</taxon>
        <taxon>Desulfuribacillus</taxon>
    </lineage>
</organism>
<dbReference type="InterPro" id="IPR004013">
    <property type="entry name" value="PHP_dom"/>
</dbReference>